<evidence type="ECO:0000256" key="7">
    <source>
        <dbReference type="ARBA" id="ARBA00022989"/>
    </source>
</evidence>
<feature type="transmembrane region" description="Helical" evidence="9">
    <location>
        <begin position="270"/>
        <end position="289"/>
    </location>
</feature>
<name>A0ABR1T0S8_9PEZI</name>
<dbReference type="Pfam" id="PF01040">
    <property type="entry name" value="UbiA"/>
    <property type="match status" value="1"/>
</dbReference>
<dbReference type="Gene3D" id="1.20.120.1780">
    <property type="entry name" value="UbiA prenyltransferase"/>
    <property type="match status" value="1"/>
</dbReference>
<evidence type="ECO:0000256" key="6">
    <source>
        <dbReference type="ARBA" id="ARBA00022692"/>
    </source>
</evidence>
<dbReference type="InterPro" id="IPR030470">
    <property type="entry name" value="UbiA_prenylTrfase_CS"/>
</dbReference>
<keyword evidence="8 9" id="KW-0472">Membrane</keyword>
<reference evidence="10 11" key="1">
    <citation type="submission" date="2023-01" db="EMBL/GenBank/DDBJ databases">
        <title>Analysis of 21 Apiospora genomes using comparative genomics revels a genus with tremendous synthesis potential of carbohydrate active enzymes and secondary metabolites.</title>
        <authorList>
            <person name="Sorensen T."/>
        </authorList>
    </citation>
    <scope>NUCLEOTIDE SEQUENCE [LARGE SCALE GENOMIC DNA]</scope>
    <source>
        <strain evidence="10 11">CBS 33761</strain>
    </source>
</reference>
<dbReference type="PROSITE" id="PS00943">
    <property type="entry name" value="UBIA"/>
    <property type="match status" value="1"/>
</dbReference>
<proteinExistence type="inferred from homology"/>
<comment type="pathway">
    <text evidence="3">Secondary metabolite biosynthesis; terpenoid biosynthesis.</text>
</comment>
<comment type="subcellular location">
    <subcellularLocation>
        <location evidence="2">Membrane</location>
        <topology evidence="2">Multi-pass membrane protein</topology>
    </subcellularLocation>
</comment>
<dbReference type="InterPro" id="IPR000537">
    <property type="entry name" value="UbiA_prenyltransferase"/>
</dbReference>
<evidence type="ECO:0000256" key="9">
    <source>
        <dbReference type="SAM" id="Phobius"/>
    </source>
</evidence>
<dbReference type="PANTHER" id="PTHR11048:SF28">
    <property type="entry name" value="4-HYDROXYBENZOATE POLYPRENYLTRANSFERASE, MITOCHONDRIAL"/>
    <property type="match status" value="1"/>
</dbReference>
<evidence type="ECO:0000313" key="10">
    <source>
        <dbReference type="EMBL" id="KAK8040178.1"/>
    </source>
</evidence>
<protein>
    <submittedName>
        <fullName evidence="10">UbiA prenyltransferase</fullName>
    </submittedName>
</protein>
<keyword evidence="7 9" id="KW-1133">Transmembrane helix</keyword>
<comment type="cofactor">
    <cofactor evidence="1">
        <name>Mg(2+)</name>
        <dbReference type="ChEBI" id="CHEBI:18420"/>
    </cofactor>
</comment>
<evidence type="ECO:0000256" key="2">
    <source>
        <dbReference type="ARBA" id="ARBA00004141"/>
    </source>
</evidence>
<dbReference type="Gene3D" id="1.10.357.140">
    <property type="entry name" value="UbiA prenyltransferase"/>
    <property type="match status" value="1"/>
</dbReference>
<keyword evidence="5" id="KW-0808">Transferase</keyword>
<accession>A0ABR1T0S8</accession>
<feature type="transmembrane region" description="Helical" evidence="9">
    <location>
        <begin position="244"/>
        <end position="264"/>
    </location>
</feature>
<dbReference type="CDD" id="cd13959">
    <property type="entry name" value="PT_UbiA_COQ2"/>
    <property type="match status" value="1"/>
</dbReference>
<feature type="transmembrane region" description="Helical" evidence="9">
    <location>
        <begin position="301"/>
        <end position="321"/>
    </location>
</feature>
<sequence>MTALSDSKHKTAQVLSRQYGGSTAEGWVGRLPRPWIPYVQLARLDPPAALFLIYLPHLFGLLHAAKLLHLSFLEVFRVGGLLLGGSLFFSNAAHAWNDIVDAPIDRQVERTKGRPIARGAISTQAALAFTGTQALGAAAFLLTLPEPATAAATIPTMVGTAYYPWAKRHTHFPQLVLGLCLSWGIMVGSAAGGVDQPHRSPALWCLVGSATAWVMIYDTIYASQDLTDDVRIGVKSMTVLLRENTSAVLWGLLAVMAVLLSYYGHLTGAGLGYFVITVGGCMLSLGTMIAKVELKSQASCWWWFSVGFWYTGASIVLGMVWEGAIAPLFLSPESF</sequence>
<evidence type="ECO:0000256" key="1">
    <source>
        <dbReference type="ARBA" id="ARBA00001946"/>
    </source>
</evidence>
<comment type="similarity">
    <text evidence="4">Belongs to the UbiA prenyltransferase family.</text>
</comment>
<evidence type="ECO:0000256" key="4">
    <source>
        <dbReference type="ARBA" id="ARBA00005985"/>
    </source>
</evidence>
<comment type="caution">
    <text evidence="10">The sequence shown here is derived from an EMBL/GenBank/DDBJ whole genome shotgun (WGS) entry which is preliminary data.</text>
</comment>
<keyword evidence="11" id="KW-1185">Reference proteome</keyword>
<keyword evidence="6 9" id="KW-0812">Transmembrane</keyword>
<organism evidence="10 11">
    <name type="scientific">Apiospora rasikravindrae</name>
    <dbReference type="NCBI Taxonomy" id="990691"/>
    <lineage>
        <taxon>Eukaryota</taxon>
        <taxon>Fungi</taxon>
        <taxon>Dikarya</taxon>
        <taxon>Ascomycota</taxon>
        <taxon>Pezizomycotina</taxon>
        <taxon>Sordariomycetes</taxon>
        <taxon>Xylariomycetidae</taxon>
        <taxon>Amphisphaeriales</taxon>
        <taxon>Apiosporaceae</taxon>
        <taxon>Apiospora</taxon>
    </lineage>
</organism>
<dbReference type="Proteomes" id="UP001444661">
    <property type="component" value="Unassembled WGS sequence"/>
</dbReference>
<dbReference type="PANTHER" id="PTHR11048">
    <property type="entry name" value="PRENYLTRANSFERASES"/>
    <property type="match status" value="1"/>
</dbReference>
<gene>
    <name evidence="10" type="ORF">PG993_008589</name>
</gene>
<evidence type="ECO:0000313" key="11">
    <source>
        <dbReference type="Proteomes" id="UP001444661"/>
    </source>
</evidence>
<dbReference type="EMBL" id="JAQQWK010000006">
    <property type="protein sequence ID" value="KAK8040178.1"/>
    <property type="molecule type" value="Genomic_DNA"/>
</dbReference>
<evidence type="ECO:0000256" key="3">
    <source>
        <dbReference type="ARBA" id="ARBA00004721"/>
    </source>
</evidence>
<feature type="transmembrane region" description="Helical" evidence="9">
    <location>
        <begin position="200"/>
        <end position="223"/>
    </location>
</feature>
<dbReference type="InterPro" id="IPR039653">
    <property type="entry name" value="Prenyltransferase"/>
</dbReference>
<evidence type="ECO:0000256" key="5">
    <source>
        <dbReference type="ARBA" id="ARBA00022679"/>
    </source>
</evidence>
<dbReference type="InterPro" id="IPR044878">
    <property type="entry name" value="UbiA_sf"/>
</dbReference>
<evidence type="ECO:0000256" key="8">
    <source>
        <dbReference type="ARBA" id="ARBA00023136"/>
    </source>
</evidence>
<feature type="transmembrane region" description="Helical" evidence="9">
    <location>
        <begin position="175"/>
        <end position="194"/>
    </location>
</feature>